<dbReference type="InterPro" id="IPR024775">
    <property type="entry name" value="DinB-like"/>
</dbReference>
<dbReference type="SUPFAM" id="SSF109854">
    <property type="entry name" value="DinB/YfiT-like putative metalloenzymes"/>
    <property type="match status" value="1"/>
</dbReference>
<reference evidence="2" key="1">
    <citation type="submission" date="2020-07" db="EMBL/GenBank/DDBJ databases">
        <title>Huge and variable diversity of episymbiotic CPR bacteria and DPANN archaea in groundwater ecosystems.</title>
        <authorList>
            <person name="He C.Y."/>
            <person name="Keren R."/>
            <person name="Whittaker M."/>
            <person name="Farag I.F."/>
            <person name="Doudna J."/>
            <person name="Cate J.H.D."/>
            <person name="Banfield J.F."/>
        </authorList>
    </citation>
    <scope>NUCLEOTIDE SEQUENCE</scope>
    <source>
        <strain evidence="2">NC_groundwater_763_Ag_S-0.2um_68_21</strain>
    </source>
</reference>
<name>A0A932MPR8_UNCTE</name>
<sequence>MESPAFVLNVLTRNVQQVQKALEGMKDADLRITPDAVKANPAGWLVWHQSRFADLVLSHIGGKAQAWAEGQWAGKFPGAPSDLKKTGLGDTMEQVMAMSFPKAALSGYLNAVLEKAKSVLSGLASADFGREIQHPLRAEKIKIGDLLAAMTTDFIQHSGQVCYLRGYVTGPGWR</sequence>
<organism evidence="2 3">
    <name type="scientific">Tectimicrobiota bacterium</name>
    <dbReference type="NCBI Taxonomy" id="2528274"/>
    <lineage>
        <taxon>Bacteria</taxon>
        <taxon>Pseudomonadati</taxon>
        <taxon>Nitrospinota/Tectimicrobiota group</taxon>
        <taxon>Candidatus Tectimicrobiota</taxon>
    </lineage>
</organism>
<dbReference type="InterPro" id="IPR034660">
    <property type="entry name" value="DinB/YfiT-like"/>
</dbReference>
<dbReference type="Proteomes" id="UP000782312">
    <property type="component" value="Unassembled WGS sequence"/>
</dbReference>
<gene>
    <name evidence="2" type="ORF">HYZ11_14975</name>
</gene>
<proteinExistence type="predicted"/>
<accession>A0A932MPR8</accession>
<protein>
    <submittedName>
        <fullName evidence="2">DinB family protein</fullName>
    </submittedName>
</protein>
<dbReference type="EMBL" id="JACPUR010000035">
    <property type="protein sequence ID" value="MBI3128907.1"/>
    <property type="molecule type" value="Genomic_DNA"/>
</dbReference>
<dbReference type="AlphaFoldDB" id="A0A932MPR8"/>
<feature type="domain" description="DinB-like" evidence="1">
    <location>
        <begin position="12"/>
        <end position="160"/>
    </location>
</feature>
<dbReference type="Pfam" id="PF12867">
    <property type="entry name" value="DinB_2"/>
    <property type="match status" value="1"/>
</dbReference>
<comment type="caution">
    <text evidence="2">The sequence shown here is derived from an EMBL/GenBank/DDBJ whole genome shotgun (WGS) entry which is preliminary data.</text>
</comment>
<evidence type="ECO:0000313" key="3">
    <source>
        <dbReference type="Proteomes" id="UP000782312"/>
    </source>
</evidence>
<dbReference type="Gene3D" id="1.20.120.450">
    <property type="entry name" value="dinb family like domain"/>
    <property type="match status" value="1"/>
</dbReference>
<evidence type="ECO:0000259" key="1">
    <source>
        <dbReference type="Pfam" id="PF12867"/>
    </source>
</evidence>
<evidence type="ECO:0000313" key="2">
    <source>
        <dbReference type="EMBL" id="MBI3128907.1"/>
    </source>
</evidence>